<sequence>MSEVYITVNAVDFKTKKPINSNRIWQLKKCYTLFAVITDGYTEHIIETKYIKSKPRSN</sequence>
<accession>A0AB35IL59</accession>
<evidence type="ECO:0000313" key="2">
    <source>
        <dbReference type="Proteomes" id="UP001211987"/>
    </source>
</evidence>
<comment type="caution">
    <text evidence="1">The sequence shown here is derived from an EMBL/GenBank/DDBJ whole genome shotgun (WGS) entry which is preliminary data.</text>
</comment>
<dbReference type="Proteomes" id="UP001211987">
    <property type="component" value="Unassembled WGS sequence"/>
</dbReference>
<reference evidence="1" key="1">
    <citation type="submission" date="2023-01" db="EMBL/GenBank/DDBJ databases">
        <title>Human gut microbiome strain richness.</title>
        <authorList>
            <person name="Chen-Liaw A."/>
        </authorList>
    </citation>
    <scope>NUCLEOTIDE SEQUENCE</scope>
    <source>
        <strain evidence="1">1001217st2_G6_1001217B_191108</strain>
    </source>
</reference>
<gene>
    <name evidence="1" type="ORF">PM738_10850</name>
</gene>
<proteinExistence type="predicted"/>
<name>A0AB35IL59_9FIRM</name>
<evidence type="ECO:0000313" key="1">
    <source>
        <dbReference type="EMBL" id="MDB7084301.1"/>
    </source>
</evidence>
<dbReference type="AlphaFoldDB" id="A0AB35IL59"/>
<protein>
    <recommendedName>
        <fullName evidence="3">Ribosomal protein L31</fullName>
    </recommendedName>
</protein>
<dbReference type="RefSeq" id="WP_195614170.1">
    <property type="nucleotide sequence ID" value="NZ_BAABXX010000001.1"/>
</dbReference>
<organism evidence="1 2">
    <name type="scientific">Thomasclavelia ramosa</name>
    <dbReference type="NCBI Taxonomy" id="1547"/>
    <lineage>
        <taxon>Bacteria</taxon>
        <taxon>Bacillati</taxon>
        <taxon>Bacillota</taxon>
        <taxon>Erysipelotrichia</taxon>
        <taxon>Erysipelotrichales</taxon>
        <taxon>Coprobacillaceae</taxon>
        <taxon>Thomasclavelia</taxon>
    </lineage>
</organism>
<dbReference type="EMBL" id="JAQLKE010000016">
    <property type="protein sequence ID" value="MDB7084301.1"/>
    <property type="molecule type" value="Genomic_DNA"/>
</dbReference>
<evidence type="ECO:0008006" key="3">
    <source>
        <dbReference type="Google" id="ProtNLM"/>
    </source>
</evidence>